<dbReference type="Gene3D" id="1.20.120.1490">
    <property type="match status" value="1"/>
</dbReference>
<sequence length="195" mass="22586">MKTFNIKNFLALSAIALGVSVGSSYAVTPSDAQGKMPQNHRFELNGEKLHHEGMGPFHPRLIESLKLTDEQKTKFDDLRKVQKEAWEKRAQGFKNLKELREKQLESGDINFSALFAEEDKIQAEASNDKQTYRSKLVAFWDSLTADQKAQVIKDQKEHKDHFKDRQRRHGDEHFKKMEPRDKQAQPLQKEVKPAQ</sequence>
<feature type="region of interest" description="Disordered" evidence="1">
    <location>
        <begin position="150"/>
        <end position="195"/>
    </location>
</feature>
<feature type="signal peptide" evidence="2">
    <location>
        <begin position="1"/>
        <end position="26"/>
    </location>
</feature>
<proteinExistence type="predicted"/>
<gene>
    <name evidence="3" type="ORF">V757_01660</name>
</gene>
<evidence type="ECO:0000256" key="1">
    <source>
        <dbReference type="SAM" id="MobiDB-lite"/>
    </source>
</evidence>
<comment type="caution">
    <text evidence="3">The sequence shown here is derived from an EMBL/GenBank/DDBJ whole genome shotgun (WGS) entry which is preliminary data.</text>
</comment>
<evidence type="ECO:0000313" key="3">
    <source>
        <dbReference type="EMBL" id="ETD72872.1"/>
    </source>
</evidence>
<feature type="compositionally biased region" description="Basic and acidic residues" evidence="1">
    <location>
        <begin position="151"/>
        <end position="195"/>
    </location>
</feature>
<dbReference type="EMBL" id="AYSV01000010">
    <property type="protein sequence ID" value="ETD72872.1"/>
    <property type="molecule type" value="Genomic_DNA"/>
</dbReference>
<name>V8GAW8_9BURK</name>
<feature type="chain" id="PRO_5004769044" description="LTXXQ motif family protein" evidence="2">
    <location>
        <begin position="27"/>
        <end position="195"/>
    </location>
</feature>
<evidence type="ECO:0000313" key="4">
    <source>
        <dbReference type="Proteomes" id="UP000018766"/>
    </source>
</evidence>
<reference evidence="3 4" key="1">
    <citation type="submission" date="2013-11" db="EMBL/GenBank/DDBJ databases">
        <title>Genomic analysis of Pelistega sp. HM-7.</title>
        <authorList>
            <person name="Kumbhare S.V."/>
            <person name="Shetty S.A."/>
            <person name="Sharma O."/>
            <person name="Dhotre D.P."/>
        </authorList>
    </citation>
    <scope>NUCLEOTIDE SEQUENCE [LARGE SCALE GENOMIC DNA]</scope>
    <source>
        <strain evidence="3 4">HM-7</strain>
    </source>
</reference>
<protein>
    <recommendedName>
        <fullName evidence="5">LTXXQ motif family protein</fullName>
    </recommendedName>
</protein>
<keyword evidence="2" id="KW-0732">Signal</keyword>
<evidence type="ECO:0008006" key="5">
    <source>
        <dbReference type="Google" id="ProtNLM"/>
    </source>
</evidence>
<dbReference type="InterPro" id="IPR012899">
    <property type="entry name" value="LTXXQ"/>
</dbReference>
<organism evidence="3 4">
    <name type="scientific">Pelistega indica</name>
    <dbReference type="NCBI Taxonomy" id="1414851"/>
    <lineage>
        <taxon>Bacteria</taxon>
        <taxon>Pseudomonadati</taxon>
        <taxon>Pseudomonadota</taxon>
        <taxon>Betaproteobacteria</taxon>
        <taxon>Burkholderiales</taxon>
        <taxon>Alcaligenaceae</taxon>
        <taxon>Pelistega</taxon>
    </lineage>
</organism>
<dbReference type="Proteomes" id="UP000018766">
    <property type="component" value="Unassembled WGS sequence"/>
</dbReference>
<dbReference type="Pfam" id="PF07813">
    <property type="entry name" value="LTXXQ"/>
    <property type="match status" value="1"/>
</dbReference>
<accession>V8GAW8</accession>
<dbReference type="AlphaFoldDB" id="V8GAW8"/>
<evidence type="ECO:0000256" key="2">
    <source>
        <dbReference type="SAM" id="SignalP"/>
    </source>
</evidence>
<dbReference type="RefSeq" id="WP_023949196.1">
    <property type="nucleotide sequence ID" value="NZ_AYSV01000010.1"/>
</dbReference>
<dbReference type="GO" id="GO:0042597">
    <property type="term" value="C:periplasmic space"/>
    <property type="evidence" value="ECO:0007669"/>
    <property type="project" value="InterPro"/>
</dbReference>
<keyword evidence="4" id="KW-1185">Reference proteome</keyword>